<keyword evidence="1" id="KW-0472">Membrane</keyword>
<proteinExistence type="predicted"/>
<comment type="caution">
    <text evidence="2">The sequence shown here is derived from an EMBL/GenBank/DDBJ whole genome shotgun (WGS) entry which is preliminary data.</text>
</comment>
<evidence type="ECO:0000313" key="3">
    <source>
        <dbReference type="Proteomes" id="UP001549145"/>
    </source>
</evidence>
<evidence type="ECO:0000313" key="2">
    <source>
        <dbReference type="EMBL" id="MET3691764.1"/>
    </source>
</evidence>
<sequence length="101" mass="10482">MESLFAGGRIIDAILVLVAFEAVVLSLILRRRETALSPVLCNLASGAALMLALRGALTGAHWTAIAGCLALSGLAHGGEMVLRLGGRPHRAATSVRFDPHA</sequence>
<evidence type="ECO:0000256" key="1">
    <source>
        <dbReference type="SAM" id="Phobius"/>
    </source>
</evidence>
<keyword evidence="1" id="KW-0812">Transmembrane</keyword>
<feature type="transmembrane region" description="Helical" evidence="1">
    <location>
        <begin position="6"/>
        <end position="28"/>
    </location>
</feature>
<keyword evidence="3" id="KW-1185">Reference proteome</keyword>
<protein>
    <submittedName>
        <fullName evidence="2">Uncharacterized protein</fullName>
    </submittedName>
</protein>
<feature type="transmembrane region" description="Helical" evidence="1">
    <location>
        <begin position="59"/>
        <end position="82"/>
    </location>
</feature>
<feature type="transmembrane region" description="Helical" evidence="1">
    <location>
        <begin position="35"/>
        <end position="53"/>
    </location>
</feature>
<name>A0ABV2L1Q3_9HYPH</name>
<reference evidence="2 3" key="1">
    <citation type="submission" date="2024-06" db="EMBL/GenBank/DDBJ databases">
        <title>Genomic Encyclopedia of Type Strains, Phase IV (KMG-IV): sequencing the most valuable type-strain genomes for metagenomic binning, comparative biology and taxonomic classification.</title>
        <authorList>
            <person name="Goeker M."/>
        </authorList>
    </citation>
    <scope>NUCLEOTIDE SEQUENCE [LARGE SCALE GENOMIC DNA]</scope>
    <source>
        <strain evidence="2 3">DSM 21331</strain>
    </source>
</reference>
<accession>A0ABV2L1Q3</accession>
<gene>
    <name evidence="2" type="ORF">ABID43_001289</name>
</gene>
<organism evidence="2 3">
    <name type="scientific">Methylobacterium goesingense</name>
    <dbReference type="NCBI Taxonomy" id="243690"/>
    <lineage>
        <taxon>Bacteria</taxon>
        <taxon>Pseudomonadati</taxon>
        <taxon>Pseudomonadota</taxon>
        <taxon>Alphaproteobacteria</taxon>
        <taxon>Hyphomicrobiales</taxon>
        <taxon>Methylobacteriaceae</taxon>
        <taxon>Methylobacterium</taxon>
    </lineage>
</organism>
<dbReference type="RefSeq" id="WP_238277038.1">
    <property type="nucleotide sequence ID" value="NZ_BPQL01000019.1"/>
</dbReference>
<keyword evidence="1" id="KW-1133">Transmembrane helix</keyword>
<dbReference type="EMBL" id="JBEPMM010000002">
    <property type="protein sequence ID" value="MET3691764.1"/>
    <property type="molecule type" value="Genomic_DNA"/>
</dbReference>
<dbReference type="Proteomes" id="UP001549145">
    <property type="component" value="Unassembled WGS sequence"/>
</dbReference>